<name>A0A239DSJ5_9BACT</name>
<dbReference type="Proteomes" id="UP000198356">
    <property type="component" value="Unassembled WGS sequence"/>
</dbReference>
<evidence type="ECO:0000313" key="2">
    <source>
        <dbReference type="Proteomes" id="UP000198356"/>
    </source>
</evidence>
<dbReference type="Pfam" id="PF16280">
    <property type="entry name" value="DUF4928"/>
    <property type="match status" value="1"/>
</dbReference>
<evidence type="ECO:0000313" key="1">
    <source>
        <dbReference type="EMBL" id="SNS34713.1"/>
    </source>
</evidence>
<dbReference type="InterPro" id="IPR032564">
    <property type="entry name" value="DUF4928"/>
</dbReference>
<organism evidence="1 2">
    <name type="scientific">Granulicella rosea</name>
    <dbReference type="NCBI Taxonomy" id="474952"/>
    <lineage>
        <taxon>Bacteria</taxon>
        <taxon>Pseudomonadati</taxon>
        <taxon>Acidobacteriota</taxon>
        <taxon>Terriglobia</taxon>
        <taxon>Terriglobales</taxon>
        <taxon>Acidobacteriaceae</taxon>
        <taxon>Granulicella</taxon>
    </lineage>
</organism>
<sequence length="314" mass="34056">MSDRPELLAALSSFRKEKNFLGQGPLCVALVVTQHARRSGLPLNADQLITEGGAGGQVVGLGRGAVQNILGRHGLTRILAKEGGRTSRGSLNNMRAYVALLNQLQERGLADIEAIEAFWIARAHDFFAGKPFRIKLDSSRSVRHIVRDVIAQAEERQRSAGGMYSAGAVMQHLIGAKLDCAMGKGEFTHNSFSTSDSQTGRSGDFLIGDVAIHVTTSPGEAVIERCRENLNDGLRAMLITLQRGLAVAEGLAGNAGLADRIDLFEIEQFIALNLYEMGRFSAAGRQTAVLALVERYNQIVNEVETDPSLRIEFR</sequence>
<dbReference type="AlphaFoldDB" id="A0A239DSJ5"/>
<evidence type="ECO:0008006" key="3">
    <source>
        <dbReference type="Google" id="ProtNLM"/>
    </source>
</evidence>
<dbReference type="RefSeq" id="WP_089406879.1">
    <property type="nucleotide sequence ID" value="NZ_FZOU01000001.1"/>
</dbReference>
<gene>
    <name evidence="1" type="ORF">SAMN05421770_101600</name>
</gene>
<reference evidence="1 2" key="1">
    <citation type="submission" date="2017-06" db="EMBL/GenBank/DDBJ databases">
        <authorList>
            <person name="Kim H.J."/>
            <person name="Triplett B.A."/>
        </authorList>
    </citation>
    <scope>NUCLEOTIDE SEQUENCE [LARGE SCALE GENOMIC DNA]</scope>
    <source>
        <strain evidence="1 2">DSM 18704</strain>
    </source>
</reference>
<proteinExistence type="predicted"/>
<accession>A0A239DSJ5</accession>
<dbReference type="EMBL" id="FZOU01000001">
    <property type="protein sequence ID" value="SNS34713.1"/>
    <property type="molecule type" value="Genomic_DNA"/>
</dbReference>
<protein>
    <recommendedName>
        <fullName evidence="3">DUF4928 domain-containing protein</fullName>
    </recommendedName>
</protein>
<dbReference type="OrthoDB" id="4351134at2"/>
<keyword evidence="2" id="KW-1185">Reference proteome</keyword>